<dbReference type="InterPro" id="IPR008972">
    <property type="entry name" value="Cupredoxin"/>
</dbReference>
<dbReference type="CDD" id="cd13858">
    <property type="entry name" value="CuRO_1_tcLCC2_insect_like"/>
    <property type="match status" value="1"/>
</dbReference>
<dbReference type="InterPro" id="IPR006141">
    <property type="entry name" value="Intein_N"/>
</dbReference>
<keyword evidence="4" id="KW-0732">Signal</keyword>
<dbReference type="OrthoDB" id="5212at2759"/>
<keyword evidence="6" id="KW-0186">Copper</keyword>
<proteinExistence type="inferred from homology"/>
<sequence length="904" mass="102032">MASRYSRYTYFAIVVLMTAQEGKLQTTDKEWYDYFLRTGEACKSNTCRIGDSTCECYLTIDHALTMRYTGQGQPAVLLKPDKGKAVRFNNGSPFERSIEDKFIVADGYKPRIVIVVNGRFPGPTITPWENQDVIVHVRNLMHTDSTTIHWHGMHQKKSPWSDGVAFVTQCPILPGQNYTYKFNAKPFGTSFYHAHIGDQRTMGLYGPLIVIPKRGQKVSQPQEEKNFVAIIQDWNHDDDEDTLYQKMLWGGYDSLGNPVNETKDPSGARYSRFKCHSGLINGRGRFYRSSTEHNEAPLARFEVVQNESYRFRVISAATLYPFRVFVEGHRQIYIEASDGFEIVKKAVESFIIHPGERIDFLLNTDEPPGTYLLVAETLEVYSENEYHAAEAIIHYENADINLNPPKATPHTCSSSGSTCRVFNCPFKNFSKKQNIKCLTFNDVNSIDPNSNPDEVNSDEVDEMFFNFAFPGENGYTPGSVNGHQFLPPTVAAYAQPDLVDYTCDACNASTICECTYAVTINKDNKDRVYQFVITNIGRGADWSHPVHLHGHSFYVMKMEFAKYDDDGKLEPNGGQDTHDITCPDSKNFCSDAKWRNDSWANGRHPGLNKNHPPQKDTIIIPTGGYVIIRFKADNPGVWFFHCHIDLHNTNGMGMIINEKPNSQESVPINFPKCNSFQNKDVVVVDPTKGVSCFSATSMVLTESRGHVPLDKLTIGEKVLAVNKNNEIHFSEVIMFLHRDVHSHSAFLLVETESRHKLYISSKHLIYIADSPSYNTLRATLAESVRIGHYMLVMSSLRHSSLKFSKVVRVDQVTRNGVFAPLTEDGTIIVDGVLASCYANIHSENIAHASFLPARSFYWINKHLVYPMIGLNSTGTISEGIHWYADALLYLGKLFLGTRNLVLPI</sequence>
<dbReference type="PANTHER" id="PTHR11709">
    <property type="entry name" value="MULTI-COPPER OXIDASE"/>
    <property type="match status" value="1"/>
</dbReference>
<name>A0A6J8F0G7_MYTCO</name>
<dbReference type="InterPro" id="IPR001657">
    <property type="entry name" value="Hedgehog"/>
</dbReference>
<evidence type="ECO:0000313" key="10">
    <source>
        <dbReference type="Proteomes" id="UP000507470"/>
    </source>
</evidence>
<evidence type="ECO:0000259" key="8">
    <source>
        <dbReference type="SMART" id="SM00306"/>
    </source>
</evidence>
<dbReference type="InterPro" id="IPR001117">
    <property type="entry name" value="Cu-oxidase_2nd"/>
</dbReference>
<comment type="similarity">
    <text evidence="1">Belongs to the multicopper oxidase family.</text>
</comment>
<dbReference type="PROSITE" id="PS00079">
    <property type="entry name" value="MULTICOPPER_OXIDASE1"/>
    <property type="match status" value="1"/>
</dbReference>
<dbReference type="PROSITE" id="PS00080">
    <property type="entry name" value="MULTICOPPER_OXIDASE2"/>
    <property type="match status" value="1"/>
</dbReference>
<dbReference type="GO" id="GO:0048731">
    <property type="term" value="P:system development"/>
    <property type="evidence" value="ECO:0007669"/>
    <property type="project" value="UniProtKB-ARBA"/>
</dbReference>
<dbReference type="GO" id="GO:0016491">
    <property type="term" value="F:oxidoreductase activity"/>
    <property type="evidence" value="ECO:0007669"/>
    <property type="project" value="UniProtKB-KW"/>
</dbReference>
<keyword evidence="2" id="KW-0217">Developmental protein</keyword>
<keyword evidence="3" id="KW-0479">Metal-binding</keyword>
<reference evidence="9 10" key="1">
    <citation type="submission" date="2020-06" db="EMBL/GenBank/DDBJ databases">
        <authorList>
            <person name="Li R."/>
            <person name="Bekaert M."/>
        </authorList>
    </citation>
    <scope>NUCLEOTIDE SEQUENCE [LARGE SCALE GENOMIC DNA]</scope>
    <source>
        <strain evidence="10">wild</strain>
    </source>
</reference>
<dbReference type="InterPro" id="IPR001767">
    <property type="entry name" value="Hedgehog_Hint"/>
</dbReference>
<dbReference type="SMART" id="SM00305">
    <property type="entry name" value="HintC"/>
    <property type="match status" value="1"/>
</dbReference>
<dbReference type="InterPro" id="IPR002355">
    <property type="entry name" value="Cu_oxidase_Cu_BS"/>
</dbReference>
<dbReference type="SUPFAM" id="SSF51294">
    <property type="entry name" value="Hedgehog/intein (Hint) domain"/>
    <property type="match status" value="1"/>
</dbReference>
<dbReference type="InterPro" id="IPR003587">
    <property type="entry name" value="Hint_dom_N"/>
</dbReference>
<evidence type="ECO:0000259" key="7">
    <source>
        <dbReference type="SMART" id="SM00305"/>
    </source>
</evidence>
<dbReference type="GO" id="GO:0005507">
    <property type="term" value="F:copper ion binding"/>
    <property type="evidence" value="ECO:0007669"/>
    <property type="project" value="InterPro"/>
</dbReference>
<dbReference type="PROSITE" id="PS50817">
    <property type="entry name" value="INTEIN_N_TER"/>
    <property type="match status" value="1"/>
</dbReference>
<dbReference type="AlphaFoldDB" id="A0A6J8F0G7"/>
<dbReference type="CDD" id="cd13905">
    <property type="entry name" value="CuRO_3_tcLLC2_insect_like"/>
    <property type="match status" value="1"/>
</dbReference>
<dbReference type="InterPro" id="IPR011706">
    <property type="entry name" value="Cu-oxidase_C"/>
</dbReference>
<evidence type="ECO:0008006" key="11">
    <source>
        <dbReference type="Google" id="ProtNLM"/>
    </source>
</evidence>
<evidence type="ECO:0000256" key="1">
    <source>
        <dbReference type="ARBA" id="ARBA00010609"/>
    </source>
</evidence>
<dbReference type="GO" id="GO:0005886">
    <property type="term" value="C:plasma membrane"/>
    <property type="evidence" value="ECO:0007669"/>
    <property type="project" value="TreeGrafter"/>
</dbReference>
<dbReference type="Pfam" id="PF00394">
    <property type="entry name" value="Cu-oxidase"/>
    <property type="match status" value="1"/>
</dbReference>
<dbReference type="Pfam" id="PF07731">
    <property type="entry name" value="Cu-oxidase_2"/>
    <property type="match status" value="1"/>
</dbReference>
<dbReference type="InterPro" id="IPR011707">
    <property type="entry name" value="Cu-oxidase-like_N"/>
</dbReference>
<keyword evidence="10" id="KW-1185">Reference proteome</keyword>
<dbReference type="SUPFAM" id="SSF49503">
    <property type="entry name" value="Cupredoxins"/>
    <property type="match status" value="3"/>
</dbReference>
<dbReference type="FunFam" id="2.170.16.10:FF:000001">
    <property type="entry name" value="Indian hedgehog"/>
    <property type="match status" value="1"/>
</dbReference>
<evidence type="ECO:0000256" key="6">
    <source>
        <dbReference type="ARBA" id="ARBA00023008"/>
    </source>
</evidence>
<evidence type="ECO:0000313" key="9">
    <source>
        <dbReference type="EMBL" id="CAC5426264.1"/>
    </source>
</evidence>
<gene>
    <name evidence="9" type="ORF">MCOR_57996</name>
</gene>
<dbReference type="CDD" id="cd13884">
    <property type="entry name" value="CuRO_2_tcLCC_insect_like"/>
    <property type="match status" value="1"/>
</dbReference>
<dbReference type="PRINTS" id="PR00632">
    <property type="entry name" value="SONICHHOG"/>
</dbReference>
<dbReference type="Gene3D" id="2.170.16.10">
    <property type="entry name" value="Hedgehog/Intein (Hint) domain"/>
    <property type="match status" value="1"/>
</dbReference>
<evidence type="ECO:0000256" key="2">
    <source>
        <dbReference type="ARBA" id="ARBA00022473"/>
    </source>
</evidence>
<dbReference type="SMART" id="SM00306">
    <property type="entry name" value="HintN"/>
    <property type="match status" value="1"/>
</dbReference>
<keyword evidence="5" id="KW-0560">Oxidoreductase</keyword>
<feature type="domain" description="Hint" evidence="7">
    <location>
        <begin position="798"/>
        <end position="842"/>
    </location>
</feature>
<evidence type="ECO:0000256" key="4">
    <source>
        <dbReference type="ARBA" id="ARBA00022729"/>
    </source>
</evidence>
<dbReference type="Pfam" id="PF01079">
    <property type="entry name" value="Hint"/>
    <property type="match status" value="1"/>
</dbReference>
<dbReference type="GO" id="GO:0016539">
    <property type="term" value="P:intein-mediated protein splicing"/>
    <property type="evidence" value="ECO:0007669"/>
    <property type="project" value="InterPro"/>
</dbReference>
<dbReference type="InterPro" id="IPR036844">
    <property type="entry name" value="Hint_dom_sf"/>
</dbReference>
<dbReference type="GO" id="GO:0006826">
    <property type="term" value="P:iron ion transport"/>
    <property type="evidence" value="ECO:0007669"/>
    <property type="project" value="TreeGrafter"/>
</dbReference>
<dbReference type="GO" id="GO:0007267">
    <property type="term" value="P:cell-cell signaling"/>
    <property type="evidence" value="ECO:0007669"/>
    <property type="project" value="InterPro"/>
</dbReference>
<dbReference type="Proteomes" id="UP000507470">
    <property type="component" value="Unassembled WGS sequence"/>
</dbReference>
<protein>
    <recommendedName>
        <fullName evidence="11">L-ascorbate oxidase</fullName>
    </recommendedName>
</protein>
<dbReference type="Pfam" id="PF07732">
    <property type="entry name" value="Cu-oxidase_3"/>
    <property type="match status" value="1"/>
</dbReference>
<dbReference type="PANTHER" id="PTHR11709:SF394">
    <property type="entry name" value="FI03373P-RELATED"/>
    <property type="match status" value="1"/>
</dbReference>
<dbReference type="CDD" id="cd00081">
    <property type="entry name" value="Hint"/>
    <property type="match status" value="1"/>
</dbReference>
<dbReference type="GO" id="GO:0016540">
    <property type="term" value="P:protein autoprocessing"/>
    <property type="evidence" value="ECO:0007669"/>
    <property type="project" value="InterPro"/>
</dbReference>
<dbReference type="InterPro" id="IPR045087">
    <property type="entry name" value="Cu-oxidase_fam"/>
</dbReference>
<dbReference type="EMBL" id="CACVKT020010417">
    <property type="protein sequence ID" value="CAC5426264.1"/>
    <property type="molecule type" value="Genomic_DNA"/>
</dbReference>
<dbReference type="Gene3D" id="2.60.40.420">
    <property type="entry name" value="Cupredoxins - blue copper proteins"/>
    <property type="match status" value="3"/>
</dbReference>
<evidence type="ECO:0000256" key="5">
    <source>
        <dbReference type="ARBA" id="ARBA00023002"/>
    </source>
</evidence>
<dbReference type="InterPro" id="IPR033138">
    <property type="entry name" value="Cu_oxidase_CS"/>
</dbReference>
<feature type="domain" description="Hint" evidence="8">
    <location>
        <begin position="690"/>
        <end position="794"/>
    </location>
</feature>
<accession>A0A6J8F0G7</accession>
<organism evidence="9 10">
    <name type="scientific">Mytilus coruscus</name>
    <name type="common">Sea mussel</name>
    <dbReference type="NCBI Taxonomy" id="42192"/>
    <lineage>
        <taxon>Eukaryota</taxon>
        <taxon>Metazoa</taxon>
        <taxon>Spiralia</taxon>
        <taxon>Lophotrochozoa</taxon>
        <taxon>Mollusca</taxon>
        <taxon>Bivalvia</taxon>
        <taxon>Autobranchia</taxon>
        <taxon>Pteriomorphia</taxon>
        <taxon>Mytilida</taxon>
        <taxon>Mytiloidea</taxon>
        <taxon>Mytilidae</taxon>
        <taxon>Mytilinae</taxon>
        <taxon>Mytilus</taxon>
    </lineage>
</organism>
<dbReference type="InterPro" id="IPR003586">
    <property type="entry name" value="Hint_dom_C"/>
</dbReference>
<evidence type="ECO:0000256" key="3">
    <source>
        <dbReference type="ARBA" id="ARBA00022723"/>
    </source>
</evidence>